<proteinExistence type="predicted"/>
<evidence type="ECO:0000256" key="1">
    <source>
        <dbReference type="SAM" id="MobiDB-lite"/>
    </source>
</evidence>
<reference evidence="3 4" key="1">
    <citation type="submission" date="2021-03" db="EMBL/GenBank/DDBJ databases">
        <authorList>
            <person name="Peeters C."/>
        </authorList>
    </citation>
    <scope>NUCLEOTIDE SEQUENCE [LARGE SCALE GENOMIC DNA]</scope>
    <source>
        <strain evidence="3 4">LMG 26411</strain>
    </source>
</reference>
<comment type="caution">
    <text evidence="3">The sequence shown here is derived from an EMBL/GenBank/DDBJ whole genome shotgun (WGS) entry which is preliminary data.</text>
</comment>
<sequence length="80" mass="8891">MARHPAAALIFALTSLPGIAADPWQAYMIGQGDYRWLGMRIYDAQLWRGQPPNSHDPGTCSTRRSPYASPMRETSVGNAW</sequence>
<keyword evidence="2" id="KW-0732">Signal</keyword>
<feature type="signal peptide" evidence="2">
    <location>
        <begin position="1"/>
        <end position="20"/>
    </location>
</feature>
<protein>
    <submittedName>
        <fullName evidence="3">Uncharacterized protein</fullName>
    </submittedName>
</protein>
<dbReference type="EMBL" id="CAJPVI010000102">
    <property type="protein sequence ID" value="CAG2160992.1"/>
    <property type="molecule type" value="Genomic_DNA"/>
</dbReference>
<dbReference type="Proteomes" id="UP000672657">
    <property type="component" value="Unassembled WGS sequence"/>
</dbReference>
<feature type="region of interest" description="Disordered" evidence="1">
    <location>
        <begin position="50"/>
        <end position="80"/>
    </location>
</feature>
<accession>A0ABM8TW66</accession>
<evidence type="ECO:0000313" key="3">
    <source>
        <dbReference type="EMBL" id="CAG2160992.1"/>
    </source>
</evidence>
<evidence type="ECO:0000256" key="2">
    <source>
        <dbReference type="SAM" id="SignalP"/>
    </source>
</evidence>
<evidence type="ECO:0000313" key="4">
    <source>
        <dbReference type="Proteomes" id="UP000672657"/>
    </source>
</evidence>
<organism evidence="3 4">
    <name type="scientific">Cupriavidus numazuensis</name>
    <dbReference type="NCBI Taxonomy" id="221992"/>
    <lineage>
        <taxon>Bacteria</taxon>
        <taxon>Pseudomonadati</taxon>
        <taxon>Pseudomonadota</taxon>
        <taxon>Betaproteobacteria</taxon>
        <taxon>Burkholderiales</taxon>
        <taxon>Burkholderiaceae</taxon>
        <taxon>Cupriavidus</taxon>
    </lineage>
</organism>
<feature type="chain" id="PRO_5045979174" evidence="2">
    <location>
        <begin position="21"/>
        <end position="80"/>
    </location>
</feature>
<keyword evidence="4" id="KW-1185">Reference proteome</keyword>
<gene>
    <name evidence="3" type="ORF">LMG26411_07919</name>
</gene>
<name>A0ABM8TW66_9BURK</name>